<keyword evidence="3" id="KW-1185">Reference proteome</keyword>
<keyword evidence="1" id="KW-0812">Transmembrane</keyword>
<organism evidence="2 3">
    <name type="scientific">Zostera marina</name>
    <name type="common">Eelgrass</name>
    <dbReference type="NCBI Taxonomy" id="29655"/>
    <lineage>
        <taxon>Eukaryota</taxon>
        <taxon>Viridiplantae</taxon>
        <taxon>Streptophyta</taxon>
        <taxon>Embryophyta</taxon>
        <taxon>Tracheophyta</taxon>
        <taxon>Spermatophyta</taxon>
        <taxon>Magnoliopsida</taxon>
        <taxon>Liliopsida</taxon>
        <taxon>Zosteraceae</taxon>
        <taxon>Zostera</taxon>
    </lineage>
</organism>
<keyword evidence="1" id="KW-0472">Membrane</keyword>
<evidence type="ECO:0000256" key="1">
    <source>
        <dbReference type="SAM" id="Phobius"/>
    </source>
</evidence>
<reference evidence="3" key="1">
    <citation type="journal article" date="2016" name="Nature">
        <title>The genome of the seagrass Zostera marina reveals angiosperm adaptation to the sea.</title>
        <authorList>
            <person name="Olsen J.L."/>
            <person name="Rouze P."/>
            <person name="Verhelst B."/>
            <person name="Lin Y.-C."/>
            <person name="Bayer T."/>
            <person name="Collen J."/>
            <person name="Dattolo E."/>
            <person name="De Paoli E."/>
            <person name="Dittami S."/>
            <person name="Maumus F."/>
            <person name="Michel G."/>
            <person name="Kersting A."/>
            <person name="Lauritano C."/>
            <person name="Lohaus R."/>
            <person name="Toepel M."/>
            <person name="Tonon T."/>
            <person name="Vanneste K."/>
            <person name="Amirebrahimi M."/>
            <person name="Brakel J."/>
            <person name="Bostroem C."/>
            <person name="Chovatia M."/>
            <person name="Grimwood J."/>
            <person name="Jenkins J.W."/>
            <person name="Jueterbock A."/>
            <person name="Mraz A."/>
            <person name="Stam W.T."/>
            <person name="Tice H."/>
            <person name="Bornberg-Bauer E."/>
            <person name="Green P.J."/>
            <person name="Pearson G.A."/>
            <person name="Procaccini G."/>
            <person name="Duarte C.M."/>
            <person name="Schmutz J."/>
            <person name="Reusch T.B.H."/>
            <person name="Van de Peer Y."/>
        </authorList>
    </citation>
    <scope>NUCLEOTIDE SEQUENCE [LARGE SCALE GENOMIC DNA]</scope>
    <source>
        <strain evidence="3">cv. Finnish</strain>
    </source>
</reference>
<dbReference type="PANTHER" id="PTHR36379:SF1">
    <property type="entry name" value="PUTATIVE RECOMBINATION INITIATION DEFECT 1-RELATED"/>
    <property type="match status" value="1"/>
</dbReference>
<dbReference type="PANTHER" id="PTHR36379">
    <property type="entry name" value="PROTEIN PRD1"/>
    <property type="match status" value="1"/>
</dbReference>
<comment type="caution">
    <text evidence="2">The sequence shown here is derived from an EMBL/GenBank/DDBJ whole genome shotgun (WGS) entry which is preliminary data.</text>
</comment>
<accession>A0A0K9NXH6</accession>
<keyword evidence="1" id="KW-1133">Transmembrane helix</keyword>
<dbReference type="EMBL" id="LFYR01001606">
    <property type="protein sequence ID" value="KMZ60615.1"/>
    <property type="molecule type" value="Genomic_DNA"/>
</dbReference>
<dbReference type="GO" id="GO:0042138">
    <property type="term" value="P:meiotic DNA double-strand break formation"/>
    <property type="evidence" value="ECO:0007669"/>
    <property type="project" value="InterPro"/>
</dbReference>
<dbReference type="Proteomes" id="UP000036987">
    <property type="component" value="Unassembled WGS sequence"/>
</dbReference>
<proteinExistence type="predicted"/>
<gene>
    <name evidence="2" type="ORF">ZOSMA_58G00720</name>
</gene>
<dbReference type="AlphaFoldDB" id="A0A0K9NXH6"/>
<dbReference type="InterPro" id="IPR044968">
    <property type="entry name" value="PRD1"/>
</dbReference>
<name>A0A0K9NXH6_ZOSMR</name>
<evidence type="ECO:0000313" key="3">
    <source>
        <dbReference type="Proteomes" id="UP000036987"/>
    </source>
</evidence>
<protein>
    <submittedName>
        <fullName evidence="2">Uncharacterized protein</fullName>
    </submittedName>
</protein>
<dbReference type="OrthoDB" id="2019943at2759"/>
<feature type="transmembrane region" description="Helical" evidence="1">
    <location>
        <begin position="146"/>
        <end position="168"/>
    </location>
</feature>
<sequence>MIGGRRIENDFDPMIRSCGKGHRSSLILPTSNGGMICLMCFSNLVSDPSSPSHHVSYALSQISQGVNEEEFRRILLTFHAHFLVMPLVQAMCLFEDEAVGSQVIDLVSDLCCNGDESGCCGLAKDFIMRIGDRITSGVLGWSRRQIYMVMLIYLCFGILALLYSSPIFQ</sequence>
<evidence type="ECO:0000313" key="2">
    <source>
        <dbReference type="EMBL" id="KMZ60615.1"/>
    </source>
</evidence>